<evidence type="ECO:0000313" key="8">
    <source>
        <dbReference type="Proteomes" id="UP001610432"/>
    </source>
</evidence>
<name>A0ABR4LDV8_9EURO</name>
<dbReference type="PANTHER" id="PTHR15549">
    <property type="entry name" value="PAIRED IMMUNOGLOBULIN-LIKE TYPE 2 RECEPTOR"/>
    <property type="match status" value="1"/>
</dbReference>
<feature type="region of interest" description="Disordered" evidence="5">
    <location>
        <begin position="245"/>
        <end position="266"/>
    </location>
</feature>
<feature type="region of interest" description="Disordered" evidence="5">
    <location>
        <begin position="119"/>
        <end position="172"/>
    </location>
</feature>
<comment type="subcellular location">
    <subcellularLocation>
        <location evidence="1">Membrane</location>
        <topology evidence="1">Single-pass membrane protein</topology>
    </subcellularLocation>
</comment>
<feature type="compositionally biased region" description="Low complexity" evidence="5">
    <location>
        <begin position="144"/>
        <end position="172"/>
    </location>
</feature>
<evidence type="ECO:0000256" key="1">
    <source>
        <dbReference type="ARBA" id="ARBA00004167"/>
    </source>
</evidence>
<proteinExistence type="predicted"/>
<dbReference type="NCBIfam" id="TIGR01167">
    <property type="entry name" value="LPXTG_anchor"/>
    <property type="match status" value="1"/>
</dbReference>
<sequence>MTSYGPPYGYCVRRAGGCDEDANEVFCSNPWGPWNLCCPQGTKCGDGGICCPTDSDCSAPLERDPHCANNATWDLYNVDGYFCCDSDTNGFTDSGLVSGGEPVVGVGCADGYPTGDDTSVLVPVSRGNESDSNASSSPSPSPTPSQTQTQTQTQSTPRPTTTTSSDSSSSTNTGAIAGGVVGGVVGAALIVAVIWFLLRRRRKNAVAAPLPAAGTYTGTGNPYKDPVKEQFAPRAELENRAVPAELPGTQNADGLAHELPAQLPGR</sequence>
<dbReference type="Proteomes" id="UP001610432">
    <property type="component" value="Unassembled WGS sequence"/>
</dbReference>
<evidence type="ECO:0000256" key="4">
    <source>
        <dbReference type="ARBA" id="ARBA00023136"/>
    </source>
</evidence>
<gene>
    <name evidence="7" type="ORF">BJX67DRAFT_365913</name>
</gene>
<evidence type="ECO:0000256" key="6">
    <source>
        <dbReference type="SAM" id="Phobius"/>
    </source>
</evidence>
<feature type="transmembrane region" description="Helical" evidence="6">
    <location>
        <begin position="175"/>
        <end position="198"/>
    </location>
</feature>
<dbReference type="InterPro" id="IPR051694">
    <property type="entry name" value="Immunoregulatory_rcpt-like"/>
</dbReference>
<keyword evidence="8" id="KW-1185">Reference proteome</keyword>
<organism evidence="7 8">
    <name type="scientific">Aspergillus lucknowensis</name>
    <dbReference type="NCBI Taxonomy" id="176173"/>
    <lineage>
        <taxon>Eukaryota</taxon>
        <taxon>Fungi</taxon>
        <taxon>Dikarya</taxon>
        <taxon>Ascomycota</taxon>
        <taxon>Pezizomycotina</taxon>
        <taxon>Eurotiomycetes</taxon>
        <taxon>Eurotiomycetidae</taxon>
        <taxon>Eurotiales</taxon>
        <taxon>Aspergillaceae</taxon>
        <taxon>Aspergillus</taxon>
        <taxon>Aspergillus subgen. Nidulantes</taxon>
    </lineage>
</organism>
<dbReference type="Gene3D" id="1.20.5.510">
    <property type="entry name" value="Single helix bin"/>
    <property type="match status" value="1"/>
</dbReference>
<keyword evidence="2 6" id="KW-0812">Transmembrane</keyword>
<dbReference type="RefSeq" id="XP_070881610.1">
    <property type="nucleotide sequence ID" value="XM_071030323.1"/>
</dbReference>
<evidence type="ECO:0000256" key="5">
    <source>
        <dbReference type="SAM" id="MobiDB-lite"/>
    </source>
</evidence>
<reference evidence="7 8" key="1">
    <citation type="submission" date="2024-07" db="EMBL/GenBank/DDBJ databases">
        <title>Section-level genome sequencing and comparative genomics of Aspergillus sections Usti and Cavernicolus.</title>
        <authorList>
            <consortium name="Lawrence Berkeley National Laboratory"/>
            <person name="Nybo J.L."/>
            <person name="Vesth T.C."/>
            <person name="Theobald S."/>
            <person name="Frisvad J.C."/>
            <person name="Larsen T.O."/>
            <person name="Kjaerboelling I."/>
            <person name="Rothschild-Mancinelli K."/>
            <person name="Lyhne E.K."/>
            <person name="Kogle M.E."/>
            <person name="Barry K."/>
            <person name="Clum A."/>
            <person name="Na H."/>
            <person name="Ledsgaard L."/>
            <person name="Lin J."/>
            <person name="Lipzen A."/>
            <person name="Kuo A."/>
            <person name="Riley R."/>
            <person name="Mondo S."/>
            <person name="Labutti K."/>
            <person name="Haridas S."/>
            <person name="Pangalinan J."/>
            <person name="Salamov A.A."/>
            <person name="Simmons B.A."/>
            <person name="Magnuson J.K."/>
            <person name="Chen J."/>
            <person name="Drula E."/>
            <person name="Henrissat B."/>
            <person name="Wiebenga A."/>
            <person name="Lubbers R.J."/>
            <person name="Gomes A.C."/>
            <person name="Macurrencykelacurrency M.R."/>
            <person name="Stajich J."/>
            <person name="Grigoriev I.V."/>
            <person name="Mortensen U.H."/>
            <person name="De Vries R.P."/>
            <person name="Baker S.E."/>
            <person name="Andersen M.R."/>
        </authorList>
    </citation>
    <scope>NUCLEOTIDE SEQUENCE [LARGE SCALE GENOMIC DNA]</scope>
    <source>
        <strain evidence="7 8">CBS 449.75</strain>
    </source>
</reference>
<dbReference type="GeneID" id="98145395"/>
<evidence type="ECO:0000313" key="7">
    <source>
        <dbReference type="EMBL" id="KAL2862631.1"/>
    </source>
</evidence>
<protein>
    <submittedName>
        <fullName evidence="7">Uncharacterized protein</fullName>
    </submittedName>
</protein>
<dbReference type="EMBL" id="JBFXLQ010000064">
    <property type="protein sequence ID" value="KAL2862631.1"/>
    <property type="molecule type" value="Genomic_DNA"/>
</dbReference>
<dbReference type="PANTHER" id="PTHR15549:SF27">
    <property type="entry name" value="CHITIN-BINDING TYPE-1 DOMAIN-CONTAINING PROTEIN"/>
    <property type="match status" value="1"/>
</dbReference>
<comment type="caution">
    <text evidence="7">The sequence shown here is derived from an EMBL/GenBank/DDBJ whole genome shotgun (WGS) entry which is preliminary data.</text>
</comment>
<evidence type="ECO:0000256" key="2">
    <source>
        <dbReference type="ARBA" id="ARBA00022692"/>
    </source>
</evidence>
<accession>A0ABR4LDV8</accession>
<keyword evidence="3 6" id="KW-1133">Transmembrane helix</keyword>
<keyword evidence="4 6" id="KW-0472">Membrane</keyword>
<evidence type="ECO:0000256" key="3">
    <source>
        <dbReference type="ARBA" id="ARBA00022989"/>
    </source>
</evidence>